<feature type="region of interest" description="Disordered" evidence="1">
    <location>
        <begin position="1"/>
        <end position="27"/>
    </location>
</feature>
<proteinExistence type="predicted"/>
<comment type="caution">
    <text evidence="3">The sequence shown here is derived from an EMBL/GenBank/DDBJ whole genome shotgun (WGS) entry which is preliminary data.</text>
</comment>
<feature type="region of interest" description="Disordered" evidence="1">
    <location>
        <begin position="226"/>
        <end position="256"/>
    </location>
</feature>
<dbReference type="GO" id="GO:0070762">
    <property type="term" value="C:nuclear pore transmembrane ring"/>
    <property type="evidence" value="ECO:0007669"/>
    <property type="project" value="TreeGrafter"/>
</dbReference>
<reference evidence="3" key="1">
    <citation type="journal article" date="2023" name="Mol. Phylogenet. Evol.">
        <title>Genome-scale phylogeny and comparative genomics of the fungal order Sordariales.</title>
        <authorList>
            <person name="Hensen N."/>
            <person name="Bonometti L."/>
            <person name="Westerberg I."/>
            <person name="Brannstrom I.O."/>
            <person name="Guillou S."/>
            <person name="Cros-Aarteil S."/>
            <person name="Calhoun S."/>
            <person name="Haridas S."/>
            <person name="Kuo A."/>
            <person name="Mondo S."/>
            <person name="Pangilinan J."/>
            <person name="Riley R."/>
            <person name="LaButti K."/>
            <person name="Andreopoulos B."/>
            <person name="Lipzen A."/>
            <person name="Chen C."/>
            <person name="Yan M."/>
            <person name="Daum C."/>
            <person name="Ng V."/>
            <person name="Clum A."/>
            <person name="Steindorff A."/>
            <person name="Ohm R.A."/>
            <person name="Martin F."/>
            <person name="Silar P."/>
            <person name="Natvig D.O."/>
            <person name="Lalanne C."/>
            <person name="Gautier V."/>
            <person name="Ament-Velasquez S.L."/>
            <person name="Kruys A."/>
            <person name="Hutchinson M.I."/>
            <person name="Powell A.J."/>
            <person name="Barry K."/>
            <person name="Miller A.N."/>
            <person name="Grigoriev I.V."/>
            <person name="Debuchy R."/>
            <person name="Gladieux P."/>
            <person name="Hiltunen Thoren M."/>
            <person name="Johannesson H."/>
        </authorList>
    </citation>
    <scope>NUCLEOTIDE SEQUENCE</scope>
    <source>
        <strain evidence="3">PSN309</strain>
    </source>
</reference>
<keyword evidence="4" id="KW-1185">Reference proteome</keyword>
<dbReference type="GO" id="GO:0006606">
    <property type="term" value="P:protein import into nucleus"/>
    <property type="evidence" value="ECO:0007669"/>
    <property type="project" value="TreeGrafter"/>
</dbReference>
<evidence type="ECO:0000256" key="2">
    <source>
        <dbReference type="SAM" id="Phobius"/>
    </source>
</evidence>
<keyword evidence="2" id="KW-1133">Transmembrane helix</keyword>
<dbReference type="AlphaFoldDB" id="A0AAN7ALB6"/>
<gene>
    <name evidence="3" type="ORF">QBC35DRAFT_492647</name>
</gene>
<reference evidence="3" key="2">
    <citation type="submission" date="2023-05" db="EMBL/GenBank/DDBJ databases">
        <authorList>
            <consortium name="Lawrence Berkeley National Laboratory"/>
            <person name="Steindorff A."/>
            <person name="Hensen N."/>
            <person name="Bonometti L."/>
            <person name="Westerberg I."/>
            <person name="Brannstrom I.O."/>
            <person name="Guillou S."/>
            <person name="Cros-Aarteil S."/>
            <person name="Calhoun S."/>
            <person name="Haridas S."/>
            <person name="Kuo A."/>
            <person name="Mondo S."/>
            <person name="Pangilinan J."/>
            <person name="Riley R."/>
            <person name="Labutti K."/>
            <person name="Andreopoulos B."/>
            <person name="Lipzen A."/>
            <person name="Chen C."/>
            <person name="Yanf M."/>
            <person name="Daum C."/>
            <person name="Ng V."/>
            <person name="Clum A."/>
            <person name="Ohm R."/>
            <person name="Martin F."/>
            <person name="Silar P."/>
            <person name="Natvig D."/>
            <person name="Lalanne C."/>
            <person name="Gautier V."/>
            <person name="Ament-Velasquez S.L."/>
            <person name="Kruys A."/>
            <person name="Hutchinson M.I."/>
            <person name="Powell A.J."/>
            <person name="Barry K."/>
            <person name="Miller A.N."/>
            <person name="Grigoriev I.V."/>
            <person name="Debuchy R."/>
            <person name="Gladieux P."/>
            <person name="Thoren M.H."/>
            <person name="Johannesson H."/>
        </authorList>
    </citation>
    <scope>NUCLEOTIDE SEQUENCE</scope>
    <source>
        <strain evidence="3">PSN309</strain>
    </source>
</reference>
<sequence>MTSIIKSTPVKQVNSPSEAVTDSPGNWKHPRLAEITARRNRTTFSQKNVLQIAYNIGAMVVVKVVRNYVVPRGFTRLLPPPLSTHSTWITVALYLIPLLNIVLALLPLVRKKDDFSDIPLTPAQRKLLGLPPSSAPPTPNSTYSTPPRYSRTSSLAGSPASIRSYNSSPLSFASPSPATYGSPSKVSPHKLSTTSQYSPSGAVSPLLQKAVAGGSFNGRRSSFGASSNLGSSTASSLFGGEGPATPTPVNGKRSSVALNSKWLYEKGRRNSSNSWLHQGA</sequence>
<feature type="compositionally biased region" description="Polar residues" evidence="1">
    <location>
        <begin position="1"/>
        <end position="24"/>
    </location>
</feature>
<dbReference type="PANTHER" id="PTHR28003:SF1">
    <property type="entry name" value="NUCLEOPORIN POM34"/>
    <property type="match status" value="1"/>
</dbReference>
<name>A0AAN7ALB6_9PEZI</name>
<evidence type="ECO:0000313" key="4">
    <source>
        <dbReference type="Proteomes" id="UP001302126"/>
    </source>
</evidence>
<dbReference type="EMBL" id="MU864373">
    <property type="protein sequence ID" value="KAK4189655.1"/>
    <property type="molecule type" value="Genomic_DNA"/>
</dbReference>
<feature type="compositionally biased region" description="Polar residues" evidence="1">
    <location>
        <begin position="179"/>
        <end position="200"/>
    </location>
</feature>
<feature type="compositionally biased region" description="Low complexity" evidence="1">
    <location>
        <begin position="226"/>
        <end position="237"/>
    </location>
</feature>
<dbReference type="Proteomes" id="UP001302126">
    <property type="component" value="Unassembled WGS sequence"/>
</dbReference>
<feature type="region of interest" description="Disordered" evidence="1">
    <location>
        <begin position="126"/>
        <end position="161"/>
    </location>
</feature>
<protein>
    <submittedName>
        <fullName evidence="3">Nuclear pore complex component-domain-containing protein</fullName>
    </submittedName>
</protein>
<evidence type="ECO:0000313" key="3">
    <source>
        <dbReference type="EMBL" id="KAK4189655.1"/>
    </source>
</evidence>
<dbReference type="InterPro" id="IPR012578">
    <property type="entry name" value="Nucl_pore_cmplx"/>
</dbReference>
<dbReference type="GO" id="GO:0005640">
    <property type="term" value="C:nuclear outer membrane"/>
    <property type="evidence" value="ECO:0007669"/>
    <property type="project" value="TreeGrafter"/>
</dbReference>
<keyword evidence="2" id="KW-0472">Membrane</keyword>
<dbReference type="GO" id="GO:0030474">
    <property type="term" value="P:spindle pole body duplication"/>
    <property type="evidence" value="ECO:0007669"/>
    <property type="project" value="TreeGrafter"/>
</dbReference>
<dbReference type="PANTHER" id="PTHR28003">
    <property type="entry name" value="NUCLEOPORIN POM34"/>
    <property type="match status" value="1"/>
</dbReference>
<dbReference type="Pfam" id="PF08058">
    <property type="entry name" value="NPCC"/>
    <property type="match status" value="1"/>
</dbReference>
<feature type="transmembrane region" description="Helical" evidence="2">
    <location>
        <begin position="88"/>
        <end position="109"/>
    </location>
</feature>
<organism evidence="3 4">
    <name type="scientific">Podospora australis</name>
    <dbReference type="NCBI Taxonomy" id="1536484"/>
    <lineage>
        <taxon>Eukaryota</taxon>
        <taxon>Fungi</taxon>
        <taxon>Dikarya</taxon>
        <taxon>Ascomycota</taxon>
        <taxon>Pezizomycotina</taxon>
        <taxon>Sordariomycetes</taxon>
        <taxon>Sordariomycetidae</taxon>
        <taxon>Sordariales</taxon>
        <taxon>Podosporaceae</taxon>
        <taxon>Podospora</taxon>
    </lineage>
</organism>
<accession>A0AAN7ALB6</accession>
<keyword evidence="2" id="KW-0812">Transmembrane</keyword>
<feature type="region of interest" description="Disordered" evidence="1">
    <location>
        <begin position="176"/>
        <end position="200"/>
    </location>
</feature>
<evidence type="ECO:0000256" key="1">
    <source>
        <dbReference type="SAM" id="MobiDB-lite"/>
    </source>
</evidence>
<feature type="transmembrane region" description="Helical" evidence="2">
    <location>
        <begin position="48"/>
        <end position="68"/>
    </location>
</feature>